<dbReference type="Pfam" id="PF25198">
    <property type="entry name" value="Spore_GerAC_N"/>
    <property type="match status" value="1"/>
</dbReference>
<accession>A0ABS4FCZ9</accession>
<evidence type="ECO:0000256" key="6">
    <source>
        <dbReference type="ARBA" id="ARBA00023139"/>
    </source>
</evidence>
<keyword evidence="7" id="KW-0449">Lipoprotein</keyword>
<keyword evidence="3" id="KW-0309">Germination</keyword>
<evidence type="ECO:0000256" key="5">
    <source>
        <dbReference type="ARBA" id="ARBA00023136"/>
    </source>
</evidence>
<evidence type="ECO:0000256" key="4">
    <source>
        <dbReference type="ARBA" id="ARBA00022729"/>
    </source>
</evidence>
<feature type="domain" description="Spore germination GerAC-like C-terminal" evidence="9">
    <location>
        <begin position="200"/>
        <end position="367"/>
    </location>
</feature>
<dbReference type="PANTHER" id="PTHR35789:SF1">
    <property type="entry name" value="SPORE GERMINATION PROTEIN B3"/>
    <property type="match status" value="1"/>
</dbReference>
<dbReference type="Pfam" id="PF05504">
    <property type="entry name" value="Spore_GerAC"/>
    <property type="match status" value="1"/>
</dbReference>
<evidence type="ECO:0000256" key="1">
    <source>
        <dbReference type="ARBA" id="ARBA00004635"/>
    </source>
</evidence>
<dbReference type="Proteomes" id="UP000706926">
    <property type="component" value="Unassembled WGS sequence"/>
</dbReference>
<evidence type="ECO:0000256" key="2">
    <source>
        <dbReference type="ARBA" id="ARBA00007886"/>
    </source>
</evidence>
<gene>
    <name evidence="11" type="ORF">J2Z18_003232</name>
</gene>
<feature type="chain" id="PRO_5046267504" evidence="8">
    <location>
        <begin position="22"/>
        <end position="370"/>
    </location>
</feature>
<comment type="caution">
    <text evidence="11">The sequence shown here is derived from an EMBL/GenBank/DDBJ whole genome shotgun (WGS) entry which is preliminary data.</text>
</comment>
<dbReference type="EMBL" id="JAGGKI010000007">
    <property type="protein sequence ID" value="MBP1894129.1"/>
    <property type="molecule type" value="Genomic_DNA"/>
</dbReference>
<dbReference type="GeneID" id="95405182"/>
<dbReference type="NCBIfam" id="TIGR02887">
    <property type="entry name" value="spore_ger_x_C"/>
    <property type="match status" value="1"/>
</dbReference>
<evidence type="ECO:0000259" key="10">
    <source>
        <dbReference type="Pfam" id="PF25198"/>
    </source>
</evidence>
<evidence type="ECO:0000256" key="3">
    <source>
        <dbReference type="ARBA" id="ARBA00022544"/>
    </source>
</evidence>
<dbReference type="InterPro" id="IPR038501">
    <property type="entry name" value="Spore_GerAC_C_sf"/>
</dbReference>
<dbReference type="InterPro" id="IPR008844">
    <property type="entry name" value="Spore_GerAC-like"/>
</dbReference>
<dbReference type="PANTHER" id="PTHR35789">
    <property type="entry name" value="SPORE GERMINATION PROTEIN B3"/>
    <property type="match status" value="1"/>
</dbReference>
<reference evidence="11 12" key="1">
    <citation type="submission" date="2021-03" db="EMBL/GenBank/DDBJ databases">
        <title>Genomic Encyclopedia of Type Strains, Phase IV (KMG-IV): sequencing the most valuable type-strain genomes for metagenomic binning, comparative biology and taxonomic classification.</title>
        <authorList>
            <person name="Goeker M."/>
        </authorList>
    </citation>
    <scope>NUCLEOTIDE SEQUENCE [LARGE SCALE GENOMIC DNA]</scope>
    <source>
        <strain evidence="11 12">DSM 15596</strain>
    </source>
</reference>
<feature type="domain" description="Spore germination protein N-terminal" evidence="10">
    <location>
        <begin position="24"/>
        <end position="190"/>
    </location>
</feature>
<comment type="similarity">
    <text evidence="2">Belongs to the GerABKC lipoprotein family.</text>
</comment>
<keyword evidence="4 8" id="KW-0732">Signal</keyword>
<evidence type="ECO:0000313" key="12">
    <source>
        <dbReference type="Proteomes" id="UP000706926"/>
    </source>
</evidence>
<feature type="signal peptide" evidence="8">
    <location>
        <begin position="1"/>
        <end position="21"/>
    </location>
</feature>
<keyword evidence="12" id="KW-1185">Reference proteome</keyword>
<sequence>MKLKKKLCVMLLLLIMLPLNACGDQRVLEDLGLIQTVSYDLLPSGQLDISVSIPQADPETTSQREVLSASANSSKEAKMMMSRKTGMLLVSGQIRNVLFGESLARSGLKGHLDALIRDPSISSQIKISVVDGNAGELLRDNYAQHPRTGRYIDMLLEKESQGQTIPKVTLFNFQRDYFDEGVDPIAPLIRRQDSSYVTTNGIALFRDDKHVARIEPKDSLVFAFLKGKFREGEISIDLTAPGESKEIVMFSSITSSRKIKVSQGTDGAKKIKIEVNITGSVLEYLGDLRLSDERERKLLEHRVSQYIHKRADAIIGLMKENKLDNLGIGRYVRNRVGFKQWQKMKWREEIPKLQVESSIHVKIKDYGKFR</sequence>
<evidence type="ECO:0000313" key="11">
    <source>
        <dbReference type="EMBL" id="MBP1894129.1"/>
    </source>
</evidence>
<evidence type="ECO:0000259" key="9">
    <source>
        <dbReference type="Pfam" id="PF05504"/>
    </source>
</evidence>
<protein>
    <submittedName>
        <fullName evidence="11">Spore germination protein</fullName>
    </submittedName>
</protein>
<evidence type="ECO:0000256" key="7">
    <source>
        <dbReference type="ARBA" id="ARBA00023288"/>
    </source>
</evidence>
<dbReference type="InterPro" id="IPR057336">
    <property type="entry name" value="GerAC_N"/>
</dbReference>
<name>A0ABS4FCZ9_9BACL</name>
<dbReference type="InterPro" id="IPR046953">
    <property type="entry name" value="Spore_GerAC-like_C"/>
</dbReference>
<keyword evidence="5" id="KW-0472">Membrane</keyword>
<dbReference type="Gene3D" id="3.30.300.210">
    <property type="entry name" value="Nutrient germinant receptor protein C, domain 3"/>
    <property type="match status" value="1"/>
</dbReference>
<comment type="subcellular location">
    <subcellularLocation>
        <location evidence="1">Membrane</location>
        <topology evidence="1">Lipid-anchor</topology>
    </subcellularLocation>
</comment>
<proteinExistence type="inferred from homology"/>
<organism evidence="11 12">
    <name type="scientific">Paenibacillus lactis</name>
    <dbReference type="NCBI Taxonomy" id="228574"/>
    <lineage>
        <taxon>Bacteria</taxon>
        <taxon>Bacillati</taxon>
        <taxon>Bacillota</taxon>
        <taxon>Bacilli</taxon>
        <taxon>Bacillales</taxon>
        <taxon>Paenibacillaceae</taxon>
        <taxon>Paenibacillus</taxon>
    </lineage>
</organism>
<dbReference type="RefSeq" id="WP_245256016.1">
    <property type="nucleotide sequence ID" value="NZ_JAGGKI010000007.1"/>
</dbReference>
<evidence type="ECO:0000256" key="8">
    <source>
        <dbReference type="SAM" id="SignalP"/>
    </source>
</evidence>
<keyword evidence="6" id="KW-0564">Palmitate</keyword>